<evidence type="ECO:0000313" key="11">
    <source>
        <dbReference type="Proteomes" id="UP000252770"/>
    </source>
</evidence>
<dbReference type="Gene3D" id="1.10.1740.110">
    <property type="match status" value="1"/>
</dbReference>
<dbReference type="PANTHER" id="PTHR32268">
    <property type="entry name" value="HOMOSERINE O-ACETYLTRANSFERASE"/>
    <property type="match status" value="1"/>
</dbReference>
<feature type="active site" evidence="7 8">
    <location>
        <position position="317"/>
    </location>
</feature>
<comment type="subcellular location">
    <subcellularLocation>
        <location evidence="7">Cytoplasm</location>
    </subcellularLocation>
</comment>
<feature type="domain" description="AB hydrolase-1" evidence="9">
    <location>
        <begin position="50"/>
        <end position="355"/>
    </location>
</feature>
<dbReference type="InterPro" id="IPR029058">
    <property type="entry name" value="AB_hydrolase_fold"/>
</dbReference>
<dbReference type="NCBIfam" id="NF001209">
    <property type="entry name" value="PRK00175.1"/>
    <property type="match status" value="1"/>
</dbReference>
<dbReference type="PANTHER" id="PTHR32268:SF11">
    <property type="entry name" value="HOMOSERINE O-ACETYLTRANSFERASE"/>
    <property type="match status" value="1"/>
</dbReference>
<comment type="similarity">
    <text evidence="7">Belongs to the AB hydrolase superfamily. MetX family.</text>
</comment>
<evidence type="ECO:0000259" key="9">
    <source>
        <dbReference type="Pfam" id="PF00561"/>
    </source>
</evidence>
<feature type="active site" description="Nucleophile" evidence="7 8">
    <location>
        <position position="154"/>
    </location>
</feature>
<comment type="catalytic activity">
    <reaction evidence="7">
        <text>L-homoserine + succinyl-CoA = O-succinyl-L-homoserine + CoA</text>
        <dbReference type="Rhea" id="RHEA:22008"/>
        <dbReference type="ChEBI" id="CHEBI:57287"/>
        <dbReference type="ChEBI" id="CHEBI:57292"/>
        <dbReference type="ChEBI" id="CHEBI:57476"/>
        <dbReference type="ChEBI" id="CHEBI:57661"/>
        <dbReference type="EC" id="2.3.1.46"/>
    </reaction>
</comment>
<evidence type="ECO:0000256" key="7">
    <source>
        <dbReference type="HAMAP-Rule" id="MF_00296"/>
    </source>
</evidence>
<evidence type="ECO:0000256" key="3">
    <source>
        <dbReference type="ARBA" id="ARBA00022605"/>
    </source>
</evidence>
<reference evidence="10 11" key="1">
    <citation type="submission" date="2018-07" db="EMBL/GenBank/DDBJ databases">
        <title>Desertimonas flava gen. nov. sp. nov.</title>
        <authorList>
            <person name="Liu S."/>
        </authorList>
    </citation>
    <scope>NUCLEOTIDE SEQUENCE [LARGE SCALE GENOMIC DNA]</scope>
    <source>
        <strain evidence="10 11">16Sb5-5</strain>
    </source>
</reference>
<dbReference type="GO" id="GO:0004414">
    <property type="term" value="F:homoserine O-acetyltransferase activity"/>
    <property type="evidence" value="ECO:0007669"/>
    <property type="project" value="UniProtKB-ARBA"/>
</dbReference>
<sequence length="389" mass="43181">MQRQIGQVRTEQVRLFDRDHPLVLAGGEQLLEVDVSYETYGTLSEQRDNAVFICHALTGDAHAAGWREGDRRPGWWDTMIGPGKPLDTDRLFVVCANLLGGCQGTTGPASTNPATGEPYGLDFPLLQMADFVTVHRALLAHLGIERLLAAVGGSLGGMQVLQWALSHPEQLDNAVIIAASSRLSAQNIGFSAVGREAIMRDPDFHDGRYTEHGTNPAAGLSIARMLAHITYLSEEAMAAKFGRRIQDPETTGPGFGVDFAVESYLRHQGDTFLTRFDALSYLYLTRVMDWFEPFGEHDPRAVAEAGTRALVVSFDTDWRFATEHSREIVRRLESARVPVSFREIASVWGHDSFLLEIEDYHETVRAFVDRALERTHETVRTSGTLRGSR</sequence>
<dbReference type="GO" id="GO:0009092">
    <property type="term" value="P:homoserine metabolic process"/>
    <property type="evidence" value="ECO:0007669"/>
    <property type="project" value="TreeGrafter"/>
</dbReference>
<keyword evidence="6 7" id="KW-0012">Acyltransferase</keyword>
<evidence type="ECO:0000256" key="5">
    <source>
        <dbReference type="ARBA" id="ARBA00023167"/>
    </source>
</evidence>
<dbReference type="UniPathway" id="UPA00051">
    <property type="reaction ID" value="UER00075"/>
</dbReference>
<evidence type="ECO:0000256" key="1">
    <source>
        <dbReference type="ARBA" id="ARBA00011738"/>
    </source>
</evidence>
<dbReference type="InterPro" id="IPR000073">
    <property type="entry name" value="AB_hydrolase_1"/>
</dbReference>
<evidence type="ECO:0000256" key="8">
    <source>
        <dbReference type="PIRSR" id="PIRSR000443-1"/>
    </source>
</evidence>
<keyword evidence="11" id="KW-1185">Reference proteome</keyword>
<gene>
    <name evidence="7" type="primary">metXS</name>
    <name evidence="10" type="ORF">DT076_02055</name>
</gene>
<comment type="caution">
    <text evidence="7">Lacks conserved residue(s) required for the propagation of feature annotation.</text>
</comment>
<dbReference type="AlphaFoldDB" id="A0A367Z1W4"/>
<comment type="subunit">
    <text evidence="1 7">Homodimer.</text>
</comment>
<keyword evidence="5 7" id="KW-0486">Methionine biosynthesis</keyword>
<dbReference type="GO" id="GO:0008899">
    <property type="term" value="F:homoserine O-succinyltransferase activity"/>
    <property type="evidence" value="ECO:0007669"/>
    <property type="project" value="UniProtKB-UniRule"/>
</dbReference>
<feature type="site" description="Important for acyl-CoA specificity" evidence="7">
    <location>
        <position position="319"/>
    </location>
</feature>
<keyword evidence="3 7" id="KW-0028">Amino-acid biosynthesis</keyword>
<dbReference type="NCBIfam" id="TIGR01392">
    <property type="entry name" value="homoserO_Ac_trn"/>
    <property type="match status" value="1"/>
</dbReference>
<dbReference type="Gene3D" id="3.40.50.1820">
    <property type="entry name" value="alpha/beta hydrolase"/>
    <property type="match status" value="1"/>
</dbReference>
<accession>A0A367Z1W4</accession>
<protein>
    <recommendedName>
        <fullName evidence="7">Homoserine O-succinyltransferase</fullName>
        <shortName evidence="7">HST</shortName>
        <ecNumber evidence="7">2.3.1.46</ecNumber>
    </recommendedName>
    <alternativeName>
        <fullName evidence="7">Homoserine transsuccinylase</fullName>
        <shortName evidence="7">HTS</shortName>
    </alternativeName>
</protein>
<evidence type="ECO:0000256" key="4">
    <source>
        <dbReference type="ARBA" id="ARBA00022679"/>
    </source>
</evidence>
<organism evidence="10 11">
    <name type="scientific">Desertihabitans brevis</name>
    <dbReference type="NCBI Taxonomy" id="2268447"/>
    <lineage>
        <taxon>Bacteria</taxon>
        <taxon>Bacillati</taxon>
        <taxon>Actinomycetota</taxon>
        <taxon>Actinomycetes</taxon>
        <taxon>Propionibacteriales</taxon>
        <taxon>Propionibacteriaceae</taxon>
        <taxon>Desertihabitans</taxon>
    </lineage>
</organism>
<dbReference type="GO" id="GO:0005737">
    <property type="term" value="C:cytoplasm"/>
    <property type="evidence" value="ECO:0007669"/>
    <property type="project" value="UniProtKB-SubCell"/>
</dbReference>
<evidence type="ECO:0000256" key="2">
    <source>
        <dbReference type="ARBA" id="ARBA00022490"/>
    </source>
</evidence>
<keyword evidence="4 7" id="KW-0808">Transferase</keyword>
<dbReference type="FunFam" id="1.10.1740.110:FF:000001">
    <property type="entry name" value="Homoserine O-acetyltransferase"/>
    <property type="match status" value="1"/>
</dbReference>
<dbReference type="Proteomes" id="UP000252770">
    <property type="component" value="Unassembled WGS sequence"/>
</dbReference>
<dbReference type="Pfam" id="PF00561">
    <property type="entry name" value="Abhydrolase_1"/>
    <property type="match status" value="1"/>
</dbReference>
<dbReference type="InterPro" id="IPR008220">
    <property type="entry name" value="HAT_MetX-like"/>
</dbReference>
<dbReference type="EC" id="2.3.1.46" evidence="7"/>
<feature type="binding site" evidence="7">
    <location>
        <position position="224"/>
    </location>
    <ligand>
        <name>substrate</name>
    </ligand>
</feature>
<feature type="binding site" evidence="7">
    <location>
        <position position="351"/>
    </location>
    <ligand>
        <name>substrate</name>
    </ligand>
</feature>
<evidence type="ECO:0000256" key="6">
    <source>
        <dbReference type="ARBA" id="ARBA00023315"/>
    </source>
</evidence>
<dbReference type="PIRSF" id="PIRSF000443">
    <property type="entry name" value="Homoser_Ac_trans"/>
    <property type="match status" value="1"/>
</dbReference>
<dbReference type="GO" id="GO:0009086">
    <property type="term" value="P:methionine biosynthetic process"/>
    <property type="evidence" value="ECO:0007669"/>
    <property type="project" value="UniProtKB-UniRule"/>
</dbReference>
<keyword evidence="2 7" id="KW-0963">Cytoplasm</keyword>
<evidence type="ECO:0000313" key="10">
    <source>
        <dbReference type="EMBL" id="RCK71252.1"/>
    </source>
</evidence>
<feature type="active site" evidence="7 8">
    <location>
        <position position="350"/>
    </location>
</feature>
<comment type="pathway">
    <text evidence="7">Amino-acid biosynthesis; L-methionine biosynthesis via de novo pathway; O-succinyl-L-homoserine from L-homoserine: step 1/1.</text>
</comment>
<proteinExistence type="inferred from homology"/>
<dbReference type="HAMAP" id="MF_00296">
    <property type="entry name" value="MetX_acyltransf"/>
    <property type="match status" value="1"/>
</dbReference>
<name>A0A367Z1W4_9ACTN</name>
<comment type="caution">
    <text evidence="10">The sequence shown here is derived from an EMBL/GenBank/DDBJ whole genome shotgun (WGS) entry which is preliminary data.</text>
</comment>
<dbReference type="SUPFAM" id="SSF53474">
    <property type="entry name" value="alpha/beta-Hydrolases"/>
    <property type="match status" value="1"/>
</dbReference>
<dbReference type="RefSeq" id="WP_114124955.1">
    <property type="nucleotide sequence ID" value="NZ_QOUI01000001.1"/>
</dbReference>
<dbReference type="EMBL" id="QOUI01000001">
    <property type="protein sequence ID" value="RCK71252.1"/>
    <property type="molecule type" value="Genomic_DNA"/>
</dbReference>
<comment type="function">
    <text evidence="7">Transfers a succinyl group from succinyl-CoA to L-homoserine, forming succinyl-L-homoserine.</text>
</comment>